<dbReference type="OrthoDB" id="2502001at2759"/>
<dbReference type="AlphaFoldDB" id="A0A1M2VKQ8"/>
<evidence type="ECO:0000256" key="2">
    <source>
        <dbReference type="SAM" id="SignalP"/>
    </source>
</evidence>
<protein>
    <recommendedName>
        <fullName evidence="5">Thioredoxin domain-containing protein</fullName>
    </recommendedName>
</protein>
<feature type="compositionally biased region" description="Low complexity" evidence="1">
    <location>
        <begin position="313"/>
        <end position="328"/>
    </location>
</feature>
<evidence type="ECO:0008006" key="5">
    <source>
        <dbReference type="Google" id="ProtNLM"/>
    </source>
</evidence>
<sequence>MKLPILLALLLCAAFASAQYVSEGWKPGQQQRLDLTNDPPPHDPSPAQTFHRTAEEPPSTAPPVASLFERMGVEFTEAIAPNADSTWDPRIPLITDENFDEVITREALTPDEEAERVWFLIISIPEGQNSANSKLVDQSFDEAYDQTLAASDLPHVRWGRINYANATFLTTKWSIWSGPYLVVATDRGQTLRFFKADRARVTPEMLRELLTGELWRYNQPWKTDFAPGGSREWILHYCALGLMHTSNFANRFPRWALLVGSGTLAILAMRVRRGGAPSTTAMVEHRLQPTDDGGTAESSCAVATSKALFGSTATSTATASPSRGATTTMMKEPEKTAAVRKLKK</sequence>
<keyword evidence="4" id="KW-1185">Reference proteome</keyword>
<accession>A0A1M2VKQ8</accession>
<evidence type="ECO:0000313" key="3">
    <source>
        <dbReference type="EMBL" id="OJT08194.1"/>
    </source>
</evidence>
<name>A0A1M2VKQ8_TRAPU</name>
<keyword evidence="2" id="KW-0732">Signal</keyword>
<dbReference type="OMA" id="CATANSK"/>
<evidence type="ECO:0000256" key="1">
    <source>
        <dbReference type="SAM" id="MobiDB-lite"/>
    </source>
</evidence>
<gene>
    <name evidence="3" type="ORF">TRAPUB_907</name>
</gene>
<feature type="signal peptide" evidence="2">
    <location>
        <begin position="1"/>
        <end position="18"/>
    </location>
</feature>
<dbReference type="Proteomes" id="UP000184267">
    <property type="component" value="Unassembled WGS sequence"/>
</dbReference>
<dbReference type="EMBL" id="MNAD01001074">
    <property type="protein sequence ID" value="OJT08194.1"/>
    <property type="molecule type" value="Genomic_DNA"/>
</dbReference>
<feature type="chain" id="PRO_5012001886" description="Thioredoxin domain-containing protein" evidence="2">
    <location>
        <begin position="19"/>
        <end position="344"/>
    </location>
</feature>
<feature type="region of interest" description="Disordered" evidence="1">
    <location>
        <begin position="313"/>
        <end position="344"/>
    </location>
</feature>
<proteinExistence type="predicted"/>
<reference evidence="3 4" key="1">
    <citation type="submission" date="2016-10" db="EMBL/GenBank/DDBJ databases">
        <title>Genome sequence of the basidiomycete white-rot fungus Trametes pubescens.</title>
        <authorList>
            <person name="Makela M.R."/>
            <person name="Granchi Z."/>
            <person name="Peng M."/>
            <person name="De Vries R.P."/>
            <person name="Grigoriev I."/>
            <person name="Riley R."/>
            <person name="Hilden K."/>
        </authorList>
    </citation>
    <scope>NUCLEOTIDE SEQUENCE [LARGE SCALE GENOMIC DNA]</scope>
    <source>
        <strain evidence="3 4">FBCC735</strain>
    </source>
</reference>
<evidence type="ECO:0000313" key="4">
    <source>
        <dbReference type="Proteomes" id="UP000184267"/>
    </source>
</evidence>
<comment type="caution">
    <text evidence="3">The sequence shown here is derived from an EMBL/GenBank/DDBJ whole genome shotgun (WGS) entry which is preliminary data.</text>
</comment>
<organism evidence="3 4">
    <name type="scientific">Trametes pubescens</name>
    <name type="common">White-rot fungus</name>
    <dbReference type="NCBI Taxonomy" id="154538"/>
    <lineage>
        <taxon>Eukaryota</taxon>
        <taxon>Fungi</taxon>
        <taxon>Dikarya</taxon>
        <taxon>Basidiomycota</taxon>
        <taxon>Agaricomycotina</taxon>
        <taxon>Agaricomycetes</taxon>
        <taxon>Polyporales</taxon>
        <taxon>Polyporaceae</taxon>
        <taxon>Trametes</taxon>
    </lineage>
</organism>
<feature type="region of interest" description="Disordered" evidence="1">
    <location>
        <begin position="30"/>
        <end position="61"/>
    </location>
</feature>